<dbReference type="AlphaFoldDB" id="A0A1I4GS21"/>
<evidence type="ECO:0000313" key="1">
    <source>
        <dbReference type="EMBL" id="SFL32137.1"/>
    </source>
</evidence>
<dbReference type="RefSeq" id="WP_093325623.1">
    <property type="nucleotide sequence ID" value="NZ_FOSZ01000009.1"/>
</dbReference>
<dbReference type="OrthoDB" id="7873775at2"/>
<evidence type="ECO:0000313" key="2">
    <source>
        <dbReference type="Proteomes" id="UP000198851"/>
    </source>
</evidence>
<sequence length="126" mass="14062">MSKVSQLQFSEVVHVDEDELTYLYIKMDYRQAERLIVDAINALARGLAEAEAAYAEDNDKALLAACRKITKSAQRVGLGKLAVVARDVRVAVHQHNRHAAHATLARLMRLGEPSLRELWQIKAIGT</sequence>
<reference evidence="2" key="1">
    <citation type="submission" date="2016-10" db="EMBL/GenBank/DDBJ databases">
        <authorList>
            <person name="Varghese N."/>
            <person name="Submissions S."/>
        </authorList>
    </citation>
    <scope>NUCLEOTIDE SEQUENCE [LARGE SCALE GENOMIC DNA]</scope>
    <source>
        <strain evidence="2">DSM 28453</strain>
    </source>
</reference>
<name>A0A1I4GS21_9RHOB</name>
<accession>A0A1I4GS21</accession>
<organism evidence="1 2">
    <name type="scientific">Shimia haliotis</name>
    <dbReference type="NCBI Taxonomy" id="1280847"/>
    <lineage>
        <taxon>Bacteria</taxon>
        <taxon>Pseudomonadati</taxon>
        <taxon>Pseudomonadota</taxon>
        <taxon>Alphaproteobacteria</taxon>
        <taxon>Rhodobacterales</taxon>
        <taxon>Roseobacteraceae</taxon>
    </lineage>
</organism>
<protein>
    <submittedName>
        <fullName evidence="1">Uncharacterized protein</fullName>
    </submittedName>
</protein>
<dbReference type="Proteomes" id="UP000198851">
    <property type="component" value="Unassembled WGS sequence"/>
</dbReference>
<keyword evidence="2" id="KW-1185">Reference proteome</keyword>
<proteinExistence type="predicted"/>
<dbReference type="STRING" id="1280847.SAMN04488036_109126"/>
<gene>
    <name evidence="1" type="ORF">SAMN04488036_109126</name>
</gene>
<dbReference type="EMBL" id="FOSZ01000009">
    <property type="protein sequence ID" value="SFL32137.1"/>
    <property type="molecule type" value="Genomic_DNA"/>
</dbReference>